<organism evidence="3 4">
    <name type="scientific">Anaerocolumna aminovalerica</name>
    <dbReference type="NCBI Taxonomy" id="1527"/>
    <lineage>
        <taxon>Bacteria</taxon>
        <taxon>Bacillati</taxon>
        <taxon>Bacillota</taxon>
        <taxon>Clostridia</taxon>
        <taxon>Lachnospirales</taxon>
        <taxon>Lachnospiraceae</taxon>
        <taxon>Anaerocolumna</taxon>
    </lineage>
</organism>
<dbReference type="SUPFAM" id="SSF53756">
    <property type="entry name" value="UDP-Glycosyltransferase/glycogen phosphorylase"/>
    <property type="match status" value="1"/>
</dbReference>
<evidence type="ECO:0000313" key="3">
    <source>
        <dbReference type="EMBL" id="SFO48092.1"/>
    </source>
</evidence>
<dbReference type="PANTHER" id="PTHR12526">
    <property type="entry name" value="GLYCOSYLTRANSFERASE"/>
    <property type="match status" value="1"/>
</dbReference>
<name>A0A1I5HII4_9FIRM</name>
<dbReference type="Gene3D" id="3.40.50.2000">
    <property type="entry name" value="Glycogen Phosphorylase B"/>
    <property type="match status" value="2"/>
</dbReference>
<keyword evidence="4" id="KW-1185">Reference proteome</keyword>
<evidence type="ECO:0000259" key="2">
    <source>
        <dbReference type="Pfam" id="PF13439"/>
    </source>
</evidence>
<dbReference type="OrthoDB" id="9787617at2"/>
<protein>
    <submittedName>
        <fullName evidence="3">Glycosyltransferase involved in cell wall bisynthesis</fullName>
    </submittedName>
</protein>
<proteinExistence type="predicted"/>
<dbReference type="InterPro" id="IPR001296">
    <property type="entry name" value="Glyco_trans_1"/>
</dbReference>
<reference evidence="3 4" key="1">
    <citation type="submission" date="2016-10" db="EMBL/GenBank/DDBJ databases">
        <authorList>
            <person name="de Groot N.N."/>
        </authorList>
    </citation>
    <scope>NUCLEOTIDE SEQUENCE [LARGE SCALE GENOMIC DNA]</scope>
    <source>
        <strain evidence="3 4">DSM 1283</strain>
    </source>
</reference>
<dbReference type="Pfam" id="PF13439">
    <property type="entry name" value="Glyco_transf_4"/>
    <property type="match status" value="1"/>
</dbReference>
<accession>A0A1I5HII4</accession>
<evidence type="ECO:0000313" key="4">
    <source>
        <dbReference type="Proteomes" id="UP000198806"/>
    </source>
</evidence>
<dbReference type="InterPro" id="IPR028098">
    <property type="entry name" value="Glyco_trans_4-like_N"/>
</dbReference>
<dbReference type="RefSeq" id="WP_091687676.1">
    <property type="nucleotide sequence ID" value="NZ_BAABFM010000011.1"/>
</dbReference>
<dbReference type="AlphaFoldDB" id="A0A1I5HII4"/>
<feature type="domain" description="Glycosyltransferase subfamily 4-like N-terminal" evidence="2">
    <location>
        <begin position="15"/>
        <end position="181"/>
    </location>
</feature>
<dbReference type="PANTHER" id="PTHR12526:SF630">
    <property type="entry name" value="GLYCOSYLTRANSFERASE"/>
    <property type="match status" value="1"/>
</dbReference>
<dbReference type="Pfam" id="PF00534">
    <property type="entry name" value="Glycos_transf_1"/>
    <property type="match status" value="1"/>
</dbReference>
<dbReference type="EMBL" id="FOWD01000030">
    <property type="protein sequence ID" value="SFO48092.1"/>
    <property type="molecule type" value="Genomic_DNA"/>
</dbReference>
<dbReference type="Proteomes" id="UP000198806">
    <property type="component" value="Unassembled WGS sequence"/>
</dbReference>
<keyword evidence="3" id="KW-0808">Transferase</keyword>
<dbReference type="CDD" id="cd03820">
    <property type="entry name" value="GT4_AmsD-like"/>
    <property type="match status" value="1"/>
</dbReference>
<dbReference type="STRING" id="1527.SAMN04489757_13023"/>
<sequence length="369" mass="42106">MKTKKYLFLINGMVMGGAERVMATIANEFVKRGNEVCIVTLKEPKSAYRLDPRIKIVGAKGCVQSNNKVLRLIQLIYSGIKGFFYYLYYLKTYRPDAVLSFLTYSNLLAIMTRRIFVKNVPVVVSERCDPQKRGYVLKKLCEFMYPMADCLVCQSKQVGSYFKRISRKSNIRIIPNPVNPECIAPTLLNKRRNAIISVGRLSPQKNFDLLIKSFHEIICDYPDYIVEIYGQGPEYNNLNKKIRTLNLENNVFLMGTKKNVMQSVNNARLFVITSNYEGFPNVLIEAMASGLPVISTDFPTGAARELIKDGINGYVVPRNNKKELARAMAQILSNPQLQDSMSEANKKIVRCFDLNKIIDQWNAVLNKEY</sequence>
<gene>
    <name evidence="3" type="ORF">SAMN04489757_13023</name>
</gene>
<feature type="domain" description="Glycosyl transferase family 1" evidence="1">
    <location>
        <begin position="185"/>
        <end position="347"/>
    </location>
</feature>
<dbReference type="GO" id="GO:0016757">
    <property type="term" value="F:glycosyltransferase activity"/>
    <property type="evidence" value="ECO:0007669"/>
    <property type="project" value="InterPro"/>
</dbReference>
<evidence type="ECO:0000259" key="1">
    <source>
        <dbReference type="Pfam" id="PF00534"/>
    </source>
</evidence>